<dbReference type="GO" id="GO:0046872">
    <property type="term" value="F:metal ion binding"/>
    <property type="evidence" value="ECO:0007669"/>
    <property type="project" value="UniProtKB-KW"/>
</dbReference>
<keyword evidence="6" id="KW-1185">Reference proteome</keyword>
<gene>
    <name evidence="5" type="ORF">CLAFUR5_02203</name>
</gene>
<evidence type="ECO:0000256" key="3">
    <source>
        <dbReference type="ARBA" id="ARBA00023004"/>
    </source>
</evidence>
<accession>A0A9Q8L8U0</accession>
<evidence type="ECO:0000313" key="6">
    <source>
        <dbReference type="Proteomes" id="UP000756132"/>
    </source>
</evidence>
<evidence type="ECO:0000256" key="2">
    <source>
        <dbReference type="ARBA" id="ARBA00023002"/>
    </source>
</evidence>
<proteinExistence type="predicted"/>
<evidence type="ECO:0000259" key="4">
    <source>
        <dbReference type="Pfam" id="PF14226"/>
    </source>
</evidence>
<dbReference type="InterPro" id="IPR027443">
    <property type="entry name" value="IPNS-like_sf"/>
</dbReference>
<dbReference type="GeneID" id="71982081"/>
<keyword evidence="1" id="KW-0479">Metal-binding</keyword>
<evidence type="ECO:0000313" key="5">
    <source>
        <dbReference type="EMBL" id="UJO12308.1"/>
    </source>
</evidence>
<reference evidence="5" key="2">
    <citation type="journal article" date="2022" name="Microb. Genom.">
        <title>A chromosome-scale genome assembly of the tomato pathogen Cladosporium fulvum reveals a compartmentalized genome architecture and the presence of a dispensable chromosome.</title>
        <authorList>
            <person name="Zaccaron A.Z."/>
            <person name="Chen L.H."/>
            <person name="Samaras A."/>
            <person name="Stergiopoulos I."/>
        </authorList>
    </citation>
    <scope>NUCLEOTIDE SEQUENCE</scope>
    <source>
        <strain evidence="5">Race5_Kim</strain>
    </source>
</reference>
<dbReference type="AlphaFoldDB" id="A0A9Q8L8U0"/>
<dbReference type="OrthoDB" id="288590at2759"/>
<dbReference type="Gene3D" id="2.60.120.330">
    <property type="entry name" value="B-lactam Antibiotic, Isopenicillin N Synthase, Chain"/>
    <property type="match status" value="1"/>
</dbReference>
<keyword evidence="3" id="KW-0408">Iron</keyword>
<dbReference type="PANTHER" id="PTHR10209:SF881">
    <property type="entry name" value="FI07970P-RELATED"/>
    <property type="match status" value="1"/>
</dbReference>
<dbReference type="Pfam" id="PF14226">
    <property type="entry name" value="DIOX_N"/>
    <property type="match status" value="1"/>
</dbReference>
<dbReference type="EMBL" id="CP090163">
    <property type="protein sequence ID" value="UJO12308.1"/>
    <property type="molecule type" value="Genomic_DNA"/>
</dbReference>
<keyword evidence="2" id="KW-0560">Oxidoreductase</keyword>
<dbReference type="RefSeq" id="XP_047756674.1">
    <property type="nucleotide sequence ID" value="XM_047901351.1"/>
</dbReference>
<evidence type="ECO:0000256" key="1">
    <source>
        <dbReference type="ARBA" id="ARBA00022723"/>
    </source>
</evidence>
<keyword evidence="5" id="KW-0223">Dioxygenase</keyword>
<dbReference type="Proteomes" id="UP000756132">
    <property type="component" value="Chromosome 1"/>
</dbReference>
<dbReference type="InterPro" id="IPR026992">
    <property type="entry name" value="DIOX_N"/>
</dbReference>
<dbReference type="KEGG" id="ffu:CLAFUR5_02203"/>
<organism evidence="5 6">
    <name type="scientific">Passalora fulva</name>
    <name type="common">Tomato leaf mold</name>
    <name type="synonym">Cladosporium fulvum</name>
    <dbReference type="NCBI Taxonomy" id="5499"/>
    <lineage>
        <taxon>Eukaryota</taxon>
        <taxon>Fungi</taxon>
        <taxon>Dikarya</taxon>
        <taxon>Ascomycota</taxon>
        <taxon>Pezizomycotina</taxon>
        <taxon>Dothideomycetes</taxon>
        <taxon>Dothideomycetidae</taxon>
        <taxon>Mycosphaerellales</taxon>
        <taxon>Mycosphaerellaceae</taxon>
        <taxon>Fulvia</taxon>
    </lineage>
</organism>
<dbReference type="GO" id="GO:0051213">
    <property type="term" value="F:dioxygenase activity"/>
    <property type="evidence" value="ECO:0007669"/>
    <property type="project" value="UniProtKB-KW"/>
</dbReference>
<dbReference type="PANTHER" id="PTHR10209">
    <property type="entry name" value="OXIDOREDUCTASE, 2OG-FE II OXYGENASE FAMILY PROTEIN"/>
    <property type="match status" value="1"/>
</dbReference>
<protein>
    <submittedName>
        <fullName evidence="5">2-oxoglutarate-dependent dioxygenase tropC</fullName>
    </submittedName>
</protein>
<name>A0A9Q8L8U0_PASFU</name>
<sequence length="202" mass="22873">MIVRLTITEIPTINISPYLDPTSSPSAKAQVVAQVKEACTEYGFLQVKGHGIPLEPQRQILECCKTFFDLPIEQKEALSLKNSPSRHGYERIKEQVLDKTALPDDKEGFYIGAEETHEKGFRRGPNQWPPTIASQDFREPVTTYYTPMLHLARSLLEILVLGLDGDFAATNPFDPTDSGGETVEEHLRLEGRYWAELHNRYV</sequence>
<dbReference type="SUPFAM" id="SSF51197">
    <property type="entry name" value="Clavaminate synthase-like"/>
    <property type="match status" value="1"/>
</dbReference>
<feature type="domain" description="Non-haem dioxygenase N-terminal" evidence="4">
    <location>
        <begin position="10"/>
        <end position="130"/>
    </location>
</feature>
<reference evidence="5" key="1">
    <citation type="submission" date="2021-12" db="EMBL/GenBank/DDBJ databases">
        <authorList>
            <person name="Zaccaron A."/>
            <person name="Stergiopoulos I."/>
        </authorList>
    </citation>
    <scope>NUCLEOTIDE SEQUENCE</scope>
    <source>
        <strain evidence="5">Race5_Kim</strain>
    </source>
</reference>